<name>A0A5J5BT80_9ASTE</name>
<keyword evidence="5" id="KW-1185">Reference proteome</keyword>
<dbReference type="AlphaFoldDB" id="A0A5J5BT80"/>
<dbReference type="Proteomes" id="UP000325577">
    <property type="component" value="Linkage Group LG1"/>
</dbReference>
<dbReference type="OrthoDB" id="1600564at2759"/>
<organism evidence="4 5">
    <name type="scientific">Nyssa sinensis</name>
    <dbReference type="NCBI Taxonomy" id="561372"/>
    <lineage>
        <taxon>Eukaryota</taxon>
        <taxon>Viridiplantae</taxon>
        <taxon>Streptophyta</taxon>
        <taxon>Embryophyta</taxon>
        <taxon>Tracheophyta</taxon>
        <taxon>Spermatophyta</taxon>
        <taxon>Magnoliopsida</taxon>
        <taxon>eudicotyledons</taxon>
        <taxon>Gunneridae</taxon>
        <taxon>Pentapetalae</taxon>
        <taxon>asterids</taxon>
        <taxon>Cornales</taxon>
        <taxon>Nyssaceae</taxon>
        <taxon>Nyssa</taxon>
    </lineage>
</organism>
<reference evidence="4 5" key="1">
    <citation type="submission" date="2019-09" db="EMBL/GenBank/DDBJ databases">
        <title>A chromosome-level genome assembly of the Chinese tupelo Nyssa sinensis.</title>
        <authorList>
            <person name="Yang X."/>
            <person name="Kang M."/>
            <person name="Yang Y."/>
            <person name="Xiong H."/>
            <person name="Wang M."/>
            <person name="Zhang Z."/>
            <person name="Wang Z."/>
            <person name="Wu H."/>
            <person name="Ma T."/>
            <person name="Liu J."/>
            <person name="Xi Z."/>
        </authorList>
    </citation>
    <scope>NUCLEOTIDE SEQUENCE [LARGE SCALE GENOMIC DNA]</scope>
    <source>
        <strain evidence="4">J267</strain>
        <tissue evidence="4">Leaf</tissue>
    </source>
</reference>
<evidence type="ECO:0000313" key="5">
    <source>
        <dbReference type="Proteomes" id="UP000325577"/>
    </source>
</evidence>
<dbReference type="Gene3D" id="3.40.50.1110">
    <property type="entry name" value="SGNH hydrolase"/>
    <property type="match status" value="1"/>
</dbReference>
<feature type="chain" id="PRO_5023832400" description="GDSL esterase/lipase 1-like" evidence="3">
    <location>
        <begin position="29"/>
        <end position="364"/>
    </location>
</feature>
<dbReference type="InterPro" id="IPR001087">
    <property type="entry name" value="GDSL"/>
</dbReference>
<evidence type="ECO:0000256" key="2">
    <source>
        <dbReference type="ARBA" id="ARBA00022729"/>
    </source>
</evidence>
<dbReference type="InterPro" id="IPR035669">
    <property type="entry name" value="SGNH_plant_lipase-like"/>
</dbReference>
<keyword evidence="2 3" id="KW-0732">Signal</keyword>
<dbReference type="GO" id="GO:0016298">
    <property type="term" value="F:lipase activity"/>
    <property type="evidence" value="ECO:0007669"/>
    <property type="project" value="TreeGrafter"/>
</dbReference>
<protein>
    <recommendedName>
        <fullName evidence="6">GDSL esterase/lipase 1-like</fullName>
    </recommendedName>
</protein>
<comment type="similarity">
    <text evidence="1">Belongs to the 'GDSL' lipolytic enzyme family.</text>
</comment>
<dbReference type="SUPFAM" id="SSF52266">
    <property type="entry name" value="SGNH hydrolase"/>
    <property type="match status" value="1"/>
</dbReference>
<dbReference type="PANTHER" id="PTHR45966">
    <property type="entry name" value="GDSL-LIKE LIPASE/ACYLHYDROLASE"/>
    <property type="match status" value="1"/>
</dbReference>
<evidence type="ECO:0000313" key="4">
    <source>
        <dbReference type="EMBL" id="KAA8546293.1"/>
    </source>
</evidence>
<evidence type="ECO:0000256" key="3">
    <source>
        <dbReference type="SAM" id="SignalP"/>
    </source>
</evidence>
<proteinExistence type="inferred from homology"/>
<sequence>MATSRSSFHFCVFFCYAILVNIPSTCFGDDHVALFVFGDSLFDPGNNNYINTTARANFWPYGETFFKYPTGRFSDGRLIPDFIAEYAKRPLIPPYKQPGNHHFINGVNFASAGAGVLVETNQGFVIDLKRQLNYFKHVERLLREQLGDKEASKLLSRAVYLFSIGANDYVNPFLINSTLFQSNSQQEYVEMVIGNLTAVIKEIYKEGGRKFGFFSLSPLGCLPLMRALNPGNSSGCVEELNDLVKLHNYAVSQVLQKLEKQLKGFIYSNFDSYTSSSERTDNPSRYGFKEGKSACCGWGPYRGINSCGGKRGMEEYLLCHNPSEYVFFDPSHPSEMFNQQLAKLMWSGTPNTTWPYNLKALFEV</sequence>
<gene>
    <name evidence="4" type="ORF">F0562_002968</name>
</gene>
<dbReference type="PANTHER" id="PTHR45966:SF1">
    <property type="entry name" value="GDSL ESTERASE_LIPASE 1-RELATED"/>
    <property type="match status" value="1"/>
</dbReference>
<accession>A0A5J5BT80</accession>
<dbReference type="Pfam" id="PF00657">
    <property type="entry name" value="Lipase_GDSL"/>
    <property type="match status" value="1"/>
</dbReference>
<feature type="signal peptide" evidence="3">
    <location>
        <begin position="1"/>
        <end position="28"/>
    </location>
</feature>
<evidence type="ECO:0000256" key="1">
    <source>
        <dbReference type="ARBA" id="ARBA00008668"/>
    </source>
</evidence>
<dbReference type="InterPro" id="IPR036514">
    <property type="entry name" value="SGNH_hydro_sf"/>
</dbReference>
<evidence type="ECO:0008006" key="6">
    <source>
        <dbReference type="Google" id="ProtNLM"/>
    </source>
</evidence>
<dbReference type="InterPro" id="IPR044552">
    <property type="entry name" value="GLIP1-5/GLL25"/>
</dbReference>
<dbReference type="CDD" id="cd01837">
    <property type="entry name" value="SGNH_plant_lipase_like"/>
    <property type="match status" value="1"/>
</dbReference>
<dbReference type="EMBL" id="CM018032">
    <property type="protein sequence ID" value="KAA8546293.1"/>
    <property type="molecule type" value="Genomic_DNA"/>
</dbReference>